<dbReference type="SUPFAM" id="SSF49373">
    <property type="entry name" value="Invasin/intimin cell-adhesion fragments"/>
    <property type="match status" value="2"/>
</dbReference>
<organism evidence="7 8">
    <name type="scientific">Xenorhabdus yunnanensis</name>
    <dbReference type="NCBI Taxonomy" id="3025878"/>
    <lineage>
        <taxon>Bacteria</taxon>
        <taxon>Pseudomonadati</taxon>
        <taxon>Pseudomonadota</taxon>
        <taxon>Gammaproteobacteria</taxon>
        <taxon>Enterobacterales</taxon>
        <taxon>Morganellaceae</taxon>
        <taxon>Xenorhabdus</taxon>
    </lineage>
</organism>
<feature type="domain" description="Invasin" evidence="5">
    <location>
        <begin position="516"/>
        <end position="618"/>
    </location>
</feature>
<dbReference type="InterPro" id="IPR038177">
    <property type="entry name" value="IAT_beta_sf"/>
</dbReference>
<evidence type="ECO:0000259" key="6">
    <source>
        <dbReference type="Pfam" id="PF11924"/>
    </source>
</evidence>
<gene>
    <name evidence="7" type="ORF">PSI23_16930</name>
</gene>
<comment type="similarity">
    <text evidence="1">Belongs to the intimin/invasin family.</text>
</comment>
<keyword evidence="2" id="KW-1133">Transmembrane helix</keyword>
<keyword evidence="2" id="KW-0472">Membrane</keyword>
<dbReference type="Pfam" id="PF11924">
    <property type="entry name" value="IAT_beta"/>
    <property type="match status" value="1"/>
</dbReference>
<name>A0ABT5LII5_9GAMM</name>
<feature type="domain" description="Bacterial Immunoglobulin-like 21" evidence="3">
    <location>
        <begin position="1028"/>
        <end position="1127"/>
    </location>
</feature>
<protein>
    <submittedName>
        <fullName evidence="7">Inverse autotransporter beta domain-containing protein</fullName>
    </submittedName>
</protein>
<feature type="domain" description="Inverse autotransporter beta-domain" evidence="6">
    <location>
        <begin position="118"/>
        <end position="388"/>
    </location>
</feature>
<dbReference type="Gene3D" id="2.60.40.10">
    <property type="entry name" value="Immunoglobulins"/>
    <property type="match status" value="3"/>
</dbReference>
<dbReference type="InterPro" id="IPR003535">
    <property type="entry name" value="Intimin/invasin_bac"/>
</dbReference>
<feature type="transmembrane region" description="Helical" evidence="2">
    <location>
        <begin position="21"/>
        <end position="44"/>
    </location>
</feature>
<proteinExistence type="inferred from homology"/>
<evidence type="ECO:0000259" key="3">
    <source>
        <dbReference type="Pfam" id="PF05688"/>
    </source>
</evidence>
<keyword evidence="8" id="KW-1185">Reference proteome</keyword>
<dbReference type="InterPro" id="IPR008541">
    <property type="entry name" value="InvE_AD"/>
</dbReference>
<reference evidence="7 8" key="1">
    <citation type="submission" date="2023-02" db="EMBL/GenBank/DDBJ databases">
        <title>Entomopathogenic bacteria.</title>
        <authorList>
            <person name="Machado R.A."/>
        </authorList>
    </citation>
    <scope>NUCLEOTIDE SEQUENCE [LARGE SCALE GENOMIC DNA]</scope>
    <source>
        <strain evidence="7 8">XENO-10</strain>
    </source>
</reference>
<evidence type="ECO:0000256" key="1">
    <source>
        <dbReference type="ARBA" id="ARBA00010116"/>
    </source>
</evidence>
<dbReference type="Proteomes" id="UP001217178">
    <property type="component" value="Unassembled WGS sequence"/>
</dbReference>
<evidence type="ECO:0000259" key="4">
    <source>
        <dbReference type="Pfam" id="PF05689"/>
    </source>
</evidence>
<feature type="domain" description="InvasinE Adhesion" evidence="4">
    <location>
        <begin position="1130"/>
        <end position="1253"/>
    </location>
</feature>
<dbReference type="RefSeq" id="WP_273556190.1">
    <property type="nucleotide sequence ID" value="NZ_JAQRFI010000051.1"/>
</dbReference>
<accession>A0ABT5LII5</accession>
<dbReference type="InterPro" id="IPR051715">
    <property type="entry name" value="Intimin-Invasin_domain"/>
</dbReference>
<keyword evidence="2" id="KW-0812">Transmembrane</keyword>
<dbReference type="Pfam" id="PF05689">
    <property type="entry name" value="InvE_AD"/>
    <property type="match status" value="1"/>
</dbReference>
<dbReference type="Pfam" id="PF05688">
    <property type="entry name" value="BIg21"/>
    <property type="match status" value="1"/>
</dbReference>
<dbReference type="PANTHER" id="PTHR39576">
    <property type="entry name" value="ATTACHING AND EFFACING PROTEIN HOMOLOG-RELATED-RELATED"/>
    <property type="match status" value="1"/>
</dbReference>
<dbReference type="PRINTS" id="PR01369">
    <property type="entry name" value="INTIMIN"/>
</dbReference>
<evidence type="ECO:0000259" key="5">
    <source>
        <dbReference type="Pfam" id="PF09134"/>
    </source>
</evidence>
<feature type="domain" description="Invasin" evidence="5">
    <location>
        <begin position="739"/>
        <end position="834"/>
    </location>
</feature>
<comment type="caution">
    <text evidence="7">The sequence shown here is derived from an EMBL/GenBank/DDBJ whole genome shotgun (WGS) entry which is preliminary data.</text>
</comment>
<dbReference type="PANTHER" id="PTHR39576:SF2">
    <property type="entry name" value="ATTACHING AND EFFACING PROTEIN HOMOLOG-RELATED"/>
    <property type="match status" value="1"/>
</dbReference>
<dbReference type="EMBL" id="JAQRFI010000051">
    <property type="protein sequence ID" value="MDC9590921.1"/>
    <property type="molecule type" value="Genomic_DNA"/>
</dbReference>
<evidence type="ECO:0000256" key="2">
    <source>
        <dbReference type="SAM" id="Phobius"/>
    </source>
</evidence>
<dbReference type="InterPro" id="IPR008542">
    <property type="entry name" value="BIg21"/>
</dbReference>
<sequence length="1258" mass="138874">MLKEQSRQWTDKQRHWIKLVVWANIFAQIAFPIAGAFTPLLVIAQIPTVAQEAPSLDQPFMQQGKKNVTDDPKSLSGQLLAGQLLAGQLLAENLRQSSATEFPENNTERWLARAASRAAGMLKNGNIVDSVKSQLHGLAVNEANQAVQNWLRRYGTVKLQANMDKRGRLEGSQFDMLLPLYDSEQQMAFTQFGLRRIDHRTTANFGLGQRHFLDTGMFGYNAFLDHDITRDHTRFGIGAEYARDFMKFGANGYFRASGWKDDKKLKDYEERPASGFDLRAEGYMPDYPQLGGKLIYEQYFGNEVGLLSEERRQKNPSVFTVGANYTPIPLVKLGIDRKQSAQGHGETLFNFGLSYELGAPWSKQIDPDAVAFKRGLHGGRYDLVERNNQIVLEYRKKELILLTMEKQLSGYGEEVIPLNVNVIAKYGLKEIVWDTTNLEAGGGKFKLEKRDTPTENMIAYSVREGTRYLLALPPYHAKGNNTYTLSGIAYDNQGNVSERAETQIQVIALAIGLKGSGFELAKQSMLADGKTQTVLRLKLIDKDGKPIRGAVSHITFTSDLSGLKGIGQDPELAIEINEVTGEGGVYEVVATAGTKQGQWGIKATVDGHELPSATIDFYSSFAEIVDTDKSRFKLSKEGRIEPNESGFFQLDLRDKHGHIIAGVGDYLTLELDGNELYGNGQKPTLGKVEEIPLGSGHYEWHFKGKETEGRLSVTSKINGQKIKTINVIFGNLLTDIISETHSTFSANPDTLEADNQQQATLTLVLKDSQNQPIANVQPHLRLMGIALPGNGDDPKIGAIQETLAGSGTYTATVIAGTKTGDWTVTPQVDSKLLTKIAAKMTFNSPVPTIKDLELKVDNPDMFLVVGRTLQVDYKYENNGGNKEDNSFYAWGEQGQTIAAVKDLANSGGSKADSSLQNNNEGVLKGVVNNGKPQGYPIVEEHAGKVLEFSILARNGLDARAKDILTLTTNDPQNKGNHIKSKIGGGRVANVADALEVKLDAQGKDTAIVYGKPVVKLKARENNFPNSGGDSIKLTIKITKSGKPVAWVPLAIKMSGFDRRNWSLFPGDFKTMLDGKEGDYIDYTDQTGELVKTISDPNGIGARTTLKVVVEGVTGPIEKKIDVIFTVITSPDVPVADYWGHMKDVVHLNGINYHRPLLHKEWSGATNYGWGNHEAWAATLVSQAQQRCNNKLPTVSELQELSKLPLYNEYGWPVNQRFTVWSNEPVSGVADRWFGVDLHNGRKDRHQTSVDEYSSLCKE</sequence>
<dbReference type="InterPro" id="IPR015217">
    <property type="entry name" value="Invasin_dom_3"/>
</dbReference>
<evidence type="ECO:0000313" key="7">
    <source>
        <dbReference type="EMBL" id="MDC9590921.1"/>
    </source>
</evidence>
<dbReference type="Gene3D" id="2.40.160.160">
    <property type="entry name" value="Inverse autotransporter, beta-domain"/>
    <property type="match status" value="1"/>
</dbReference>
<dbReference type="InterPro" id="IPR024519">
    <property type="entry name" value="IAT_beta"/>
</dbReference>
<dbReference type="InterPro" id="IPR008964">
    <property type="entry name" value="Invasin/intimin_cell_adhesion"/>
</dbReference>
<dbReference type="Pfam" id="PF09134">
    <property type="entry name" value="Invasin_D3"/>
    <property type="match status" value="2"/>
</dbReference>
<evidence type="ECO:0000313" key="8">
    <source>
        <dbReference type="Proteomes" id="UP001217178"/>
    </source>
</evidence>
<dbReference type="InterPro" id="IPR013783">
    <property type="entry name" value="Ig-like_fold"/>
</dbReference>